<dbReference type="AlphaFoldDB" id="A0A3M9XNF6"/>
<dbReference type="EMBL" id="QWDD01000001">
    <property type="protein sequence ID" value="RNJ49365.1"/>
    <property type="molecule type" value="Genomic_DNA"/>
</dbReference>
<dbReference type="Proteomes" id="UP000268623">
    <property type="component" value="Unassembled WGS sequence"/>
</dbReference>
<reference evidence="1 2" key="1">
    <citation type="submission" date="2018-08" db="EMBL/GenBank/DDBJ databases">
        <title>Genome sequence of Methylocystis hirsuta CSC1, a methanotroph able to accumulate PHAs.</title>
        <authorList>
            <person name="Bordel S."/>
            <person name="Rodriguez E."/>
            <person name="Gancedo J."/>
            <person name="Munoz R."/>
        </authorList>
    </citation>
    <scope>NUCLEOTIDE SEQUENCE [LARGE SCALE GENOMIC DNA]</scope>
    <source>
        <strain evidence="1 2">CSC1</strain>
    </source>
</reference>
<evidence type="ECO:0000313" key="1">
    <source>
        <dbReference type="EMBL" id="RNJ49365.1"/>
    </source>
</evidence>
<organism evidence="1 2">
    <name type="scientific">Methylocystis hirsuta</name>
    <dbReference type="NCBI Taxonomy" id="369798"/>
    <lineage>
        <taxon>Bacteria</taxon>
        <taxon>Pseudomonadati</taxon>
        <taxon>Pseudomonadota</taxon>
        <taxon>Alphaproteobacteria</taxon>
        <taxon>Hyphomicrobiales</taxon>
        <taxon>Methylocystaceae</taxon>
        <taxon>Methylocystis</taxon>
    </lineage>
</organism>
<evidence type="ECO:0000313" key="2">
    <source>
        <dbReference type="Proteomes" id="UP000268623"/>
    </source>
</evidence>
<evidence type="ECO:0008006" key="3">
    <source>
        <dbReference type="Google" id="ProtNLM"/>
    </source>
</evidence>
<sequence>MFDRPSFEEFEAKAHAEIDQHVGDMWTHVSTVSRPNYPSAPDPSKPAYMLVAKFCYEPRDVRLGLEQAGVVSNDPTLTIHRGQLRYLVNRGDRFQRCSTGLLYEVTSAQPDTVSGILVNLVQLGEAP</sequence>
<keyword evidence="2" id="KW-1185">Reference proteome</keyword>
<name>A0A3M9XNF6_9HYPH</name>
<proteinExistence type="predicted"/>
<accession>A0A3M9XNF6</accession>
<gene>
    <name evidence="1" type="ORF">D1O30_06895</name>
</gene>
<protein>
    <recommendedName>
        <fullName evidence="3">Head-tail adaptor protein</fullName>
    </recommendedName>
</protein>
<comment type="caution">
    <text evidence="1">The sequence shown here is derived from an EMBL/GenBank/DDBJ whole genome shotgun (WGS) entry which is preliminary data.</text>
</comment>